<reference evidence="2 3" key="1">
    <citation type="submission" date="2019-02" db="EMBL/GenBank/DDBJ databases">
        <title>Pedobacter sp. RP-3-11 sp. nov., isolated from Arctic soil.</title>
        <authorList>
            <person name="Dahal R.H."/>
        </authorList>
    </citation>
    <scope>NUCLEOTIDE SEQUENCE [LARGE SCALE GENOMIC DNA]</scope>
    <source>
        <strain evidence="2 3">RP-3-11</strain>
    </source>
</reference>
<dbReference type="Proteomes" id="UP000291485">
    <property type="component" value="Unassembled WGS sequence"/>
</dbReference>
<keyword evidence="1" id="KW-1133">Transmembrane helix</keyword>
<evidence type="ECO:0000256" key="1">
    <source>
        <dbReference type="SAM" id="Phobius"/>
    </source>
</evidence>
<evidence type="ECO:0000313" key="2">
    <source>
        <dbReference type="EMBL" id="TCD00275.1"/>
    </source>
</evidence>
<dbReference type="AlphaFoldDB" id="A0A4R0NMH3"/>
<protein>
    <submittedName>
        <fullName evidence="2">Uncharacterized protein</fullName>
    </submittedName>
</protein>
<name>A0A4R0NMH3_9SPHI</name>
<keyword evidence="1" id="KW-0812">Transmembrane</keyword>
<evidence type="ECO:0000313" key="3">
    <source>
        <dbReference type="Proteomes" id="UP000291485"/>
    </source>
</evidence>
<dbReference type="RefSeq" id="WP_131562625.1">
    <property type="nucleotide sequence ID" value="NZ_SJSN01000025.1"/>
</dbReference>
<comment type="caution">
    <text evidence="2">The sequence shown here is derived from an EMBL/GenBank/DDBJ whole genome shotgun (WGS) entry which is preliminary data.</text>
</comment>
<keyword evidence="1" id="KW-0472">Membrane</keyword>
<dbReference type="EMBL" id="SJSN01000025">
    <property type="protein sequence ID" value="TCD00275.1"/>
    <property type="molecule type" value="Genomic_DNA"/>
</dbReference>
<proteinExistence type="predicted"/>
<feature type="transmembrane region" description="Helical" evidence="1">
    <location>
        <begin position="39"/>
        <end position="59"/>
    </location>
</feature>
<accession>A0A4R0NMH3</accession>
<keyword evidence="3" id="KW-1185">Reference proteome</keyword>
<dbReference type="OrthoDB" id="9886245at2"/>
<organism evidence="2 3">
    <name type="scientific">Pedobacter frigidisoli</name>
    <dbReference type="NCBI Taxonomy" id="2530455"/>
    <lineage>
        <taxon>Bacteria</taxon>
        <taxon>Pseudomonadati</taxon>
        <taxon>Bacteroidota</taxon>
        <taxon>Sphingobacteriia</taxon>
        <taxon>Sphingobacteriales</taxon>
        <taxon>Sphingobacteriaceae</taxon>
        <taxon>Pedobacter</taxon>
    </lineage>
</organism>
<gene>
    <name evidence="2" type="ORF">EZ449_21000</name>
</gene>
<sequence>MEQQFLFSAFNFFLKCISAIIKINNNQNPSKMKNKPNNTALAIVALVIIAFFALCIVALRS</sequence>